<dbReference type="InterPro" id="IPR000182">
    <property type="entry name" value="GNAT_dom"/>
</dbReference>
<dbReference type="EMBL" id="LT906454">
    <property type="protein sequence ID" value="SNV40730.1"/>
    <property type="molecule type" value="Genomic_DNA"/>
</dbReference>
<keyword evidence="2" id="KW-0012">Acyltransferase</keyword>
<dbReference type="EC" id="2.3.1.-" evidence="2"/>
<organism evidence="2 3">
    <name type="scientific">Streptococcus acidominimus</name>
    <dbReference type="NCBI Taxonomy" id="1326"/>
    <lineage>
        <taxon>Bacteria</taxon>
        <taxon>Bacillati</taxon>
        <taxon>Bacillota</taxon>
        <taxon>Bacilli</taxon>
        <taxon>Lactobacillales</taxon>
        <taxon>Streptococcaceae</taxon>
        <taxon>Streptococcus</taxon>
    </lineage>
</organism>
<dbReference type="KEGG" id="saco:SAME_01228"/>
<dbReference type="InterPro" id="IPR051531">
    <property type="entry name" value="N-acetyltransferase"/>
</dbReference>
<dbReference type="SUPFAM" id="SSF55729">
    <property type="entry name" value="Acyl-CoA N-acyltransferases (Nat)"/>
    <property type="match status" value="1"/>
</dbReference>
<dbReference type="Gene3D" id="3.40.630.30">
    <property type="match status" value="1"/>
</dbReference>
<name>A0A239X2V5_STRAI</name>
<dbReference type="AlphaFoldDB" id="A0A239X2V5"/>
<dbReference type="RefSeq" id="WP_095122716.1">
    <property type="nucleotide sequence ID" value="NZ_LT906454.1"/>
</dbReference>
<dbReference type="GO" id="GO:0016747">
    <property type="term" value="F:acyltransferase activity, transferring groups other than amino-acyl groups"/>
    <property type="evidence" value="ECO:0007669"/>
    <property type="project" value="InterPro"/>
</dbReference>
<reference evidence="2 3" key="1">
    <citation type="submission" date="2017-06" db="EMBL/GenBank/DDBJ databases">
        <authorList>
            <consortium name="Pathogen Informatics"/>
        </authorList>
    </citation>
    <scope>NUCLEOTIDE SEQUENCE [LARGE SCALE GENOMIC DNA]</scope>
    <source>
        <strain evidence="2 3">NCTC11291</strain>
    </source>
</reference>
<sequence>MPSLTTETEQLLLRRFEHNDAQAMFENWASHPDNLTYLTWPAHDNPETTRTVLSQWLSDSNPLHHHWAIIDKTNQVLMGEIAIVDYAKETLTAEIGYVLGKGFWGRGIMTEALTAIIALLFEKTDTNRIQAKFDTENVASGRVMAKSGMIYEGTLRQSHRNNRGLVDVALYAIVKSDYLGS</sequence>
<dbReference type="Proteomes" id="UP000215144">
    <property type="component" value="Chromosome 1"/>
</dbReference>
<accession>A0A239X2V5</accession>
<dbReference type="PANTHER" id="PTHR43792">
    <property type="entry name" value="GNAT FAMILY, PUTATIVE (AFU_ORTHOLOGUE AFUA_3G00765)-RELATED-RELATED"/>
    <property type="match status" value="1"/>
</dbReference>
<proteinExistence type="predicted"/>
<dbReference type="PROSITE" id="PS51186">
    <property type="entry name" value="GNAT"/>
    <property type="match status" value="1"/>
</dbReference>
<dbReference type="OrthoDB" id="9798081at2"/>
<gene>
    <name evidence="2" type="primary">rimL_2</name>
    <name evidence="2" type="ORF">SAMEA4504048_01228</name>
</gene>
<protein>
    <submittedName>
        <fullName evidence="2">Acetyltransferase</fullName>
        <ecNumber evidence="2">2.3.1.-</ecNumber>
    </submittedName>
</protein>
<dbReference type="InterPro" id="IPR016181">
    <property type="entry name" value="Acyl_CoA_acyltransferase"/>
</dbReference>
<evidence type="ECO:0000259" key="1">
    <source>
        <dbReference type="PROSITE" id="PS51186"/>
    </source>
</evidence>
<feature type="domain" description="N-acetyltransferase" evidence="1">
    <location>
        <begin position="11"/>
        <end position="180"/>
    </location>
</feature>
<evidence type="ECO:0000313" key="3">
    <source>
        <dbReference type="Proteomes" id="UP000215144"/>
    </source>
</evidence>
<keyword evidence="2" id="KW-0808">Transferase</keyword>
<dbReference type="Pfam" id="PF13302">
    <property type="entry name" value="Acetyltransf_3"/>
    <property type="match status" value="1"/>
</dbReference>
<evidence type="ECO:0000313" key="2">
    <source>
        <dbReference type="EMBL" id="SNV40730.1"/>
    </source>
</evidence>